<reference evidence="2" key="1">
    <citation type="submission" date="2007-12" db="EMBL/GenBank/DDBJ databases">
        <title>Annotation of Entamoeba dispar SAW760.</title>
        <authorList>
            <person name="Lorenzi H."/>
            <person name="Inman J."/>
            <person name="Schobel S."/>
            <person name="Amedeo P."/>
            <person name="Caler E."/>
        </authorList>
    </citation>
    <scope>NUCLEOTIDE SEQUENCE [LARGE SCALE GENOMIC DNA]</scope>
    <source>
        <strain evidence="2">ATCC PRA-260 / SAW760</strain>
    </source>
</reference>
<dbReference type="OrthoDB" id="10663787at2759"/>
<sequence>MQELYDITDIKNQLETTNSNTFNIISEKNKYTLYNFPSSSNLQQKTITYTSNGIKDLVPDDGYDGISHAKINIIVPQQSLQEKTITYTTRGTQTLLPDTNYDGISKATININVPQPIFNEIIANISDNGTYEYTPNPSTDGISKVTINVNVLQYFIDKLNCYYLNVSHIQNLRELSTIIVYEPTAEADINWTNRWGRFIGYSDTASITLSSSWPFLIMWKGSDSEAYIQLQRSTSIPIRKGVLTWVHVLEEDTSTVILRCMDSTKNDRALFVSYVEEFSEPRDFIDLYFFYHTIFN</sequence>
<dbReference type="EMBL" id="DS547877">
    <property type="protein sequence ID" value="EDR29917.1"/>
    <property type="molecule type" value="Genomic_DNA"/>
</dbReference>
<dbReference type="RefSeq" id="XP_001733952.1">
    <property type="nucleotide sequence ID" value="XM_001733900.1"/>
</dbReference>
<proteinExistence type="predicted"/>
<evidence type="ECO:0000313" key="1">
    <source>
        <dbReference type="EMBL" id="EDR29917.1"/>
    </source>
</evidence>
<protein>
    <submittedName>
        <fullName evidence="1">Uncharacterized protein</fullName>
    </submittedName>
</protein>
<name>B0E6D3_ENTDS</name>
<dbReference type="Proteomes" id="UP000008076">
    <property type="component" value="Unassembled WGS sequence"/>
</dbReference>
<dbReference type="AlphaFoldDB" id="B0E6D3"/>
<keyword evidence="2" id="KW-1185">Reference proteome</keyword>
<dbReference type="KEGG" id="edi:EDI_126140"/>
<dbReference type="GeneID" id="5878840"/>
<dbReference type="VEuPathDB" id="AmoebaDB:EDI_126140"/>
<accession>B0E6D3</accession>
<evidence type="ECO:0000313" key="2">
    <source>
        <dbReference type="Proteomes" id="UP000008076"/>
    </source>
</evidence>
<organism evidence="2">
    <name type="scientific">Entamoeba dispar (strain ATCC PRA-260 / SAW760)</name>
    <dbReference type="NCBI Taxonomy" id="370354"/>
    <lineage>
        <taxon>Eukaryota</taxon>
        <taxon>Amoebozoa</taxon>
        <taxon>Evosea</taxon>
        <taxon>Archamoebae</taxon>
        <taxon>Mastigamoebida</taxon>
        <taxon>Entamoebidae</taxon>
        <taxon>Entamoeba</taxon>
    </lineage>
</organism>
<gene>
    <name evidence="1" type="ORF">EDI_126140</name>
</gene>